<feature type="region of interest" description="Disordered" evidence="1">
    <location>
        <begin position="116"/>
        <end position="158"/>
    </location>
</feature>
<feature type="compositionally biased region" description="Polar residues" evidence="1">
    <location>
        <begin position="28"/>
        <end position="46"/>
    </location>
</feature>
<evidence type="ECO:0000313" key="3">
    <source>
        <dbReference type="Proteomes" id="UP001054889"/>
    </source>
</evidence>
<accession>A0AAV5EAZ5</accession>
<reference evidence="2" key="1">
    <citation type="journal article" date="2018" name="DNA Res.">
        <title>Multiple hybrid de novo genome assembly of finger millet, an orphan allotetraploid crop.</title>
        <authorList>
            <person name="Hatakeyama M."/>
            <person name="Aluri S."/>
            <person name="Balachadran M.T."/>
            <person name="Sivarajan S.R."/>
            <person name="Patrignani A."/>
            <person name="Gruter S."/>
            <person name="Poveda L."/>
            <person name="Shimizu-Inatsugi R."/>
            <person name="Baeten J."/>
            <person name="Francoijs K.J."/>
            <person name="Nataraja K.N."/>
            <person name="Reddy Y.A.N."/>
            <person name="Phadnis S."/>
            <person name="Ravikumar R.L."/>
            <person name="Schlapbach R."/>
            <person name="Sreeman S.M."/>
            <person name="Shimizu K.K."/>
        </authorList>
    </citation>
    <scope>NUCLEOTIDE SEQUENCE</scope>
</reference>
<name>A0AAV5EAZ5_ELECO</name>
<dbReference type="EMBL" id="BQKI01000074">
    <property type="protein sequence ID" value="GJN19669.1"/>
    <property type="molecule type" value="Genomic_DNA"/>
</dbReference>
<keyword evidence="3" id="KW-1185">Reference proteome</keyword>
<evidence type="ECO:0000256" key="1">
    <source>
        <dbReference type="SAM" id="MobiDB-lite"/>
    </source>
</evidence>
<organism evidence="2 3">
    <name type="scientific">Eleusine coracana subsp. coracana</name>
    <dbReference type="NCBI Taxonomy" id="191504"/>
    <lineage>
        <taxon>Eukaryota</taxon>
        <taxon>Viridiplantae</taxon>
        <taxon>Streptophyta</taxon>
        <taxon>Embryophyta</taxon>
        <taxon>Tracheophyta</taxon>
        <taxon>Spermatophyta</taxon>
        <taxon>Magnoliopsida</taxon>
        <taxon>Liliopsida</taxon>
        <taxon>Poales</taxon>
        <taxon>Poaceae</taxon>
        <taxon>PACMAD clade</taxon>
        <taxon>Chloridoideae</taxon>
        <taxon>Cynodonteae</taxon>
        <taxon>Eleusininae</taxon>
        <taxon>Eleusine</taxon>
    </lineage>
</organism>
<evidence type="ECO:0000313" key="2">
    <source>
        <dbReference type="EMBL" id="GJN19669.1"/>
    </source>
</evidence>
<dbReference type="AlphaFoldDB" id="A0AAV5EAZ5"/>
<reference evidence="2" key="2">
    <citation type="submission" date="2021-12" db="EMBL/GenBank/DDBJ databases">
        <title>Resequencing data analysis of finger millet.</title>
        <authorList>
            <person name="Hatakeyama M."/>
            <person name="Aluri S."/>
            <person name="Balachadran M.T."/>
            <person name="Sivarajan S.R."/>
            <person name="Poveda L."/>
            <person name="Shimizu-Inatsugi R."/>
            <person name="Schlapbach R."/>
            <person name="Sreeman S.M."/>
            <person name="Shimizu K.K."/>
        </authorList>
    </citation>
    <scope>NUCLEOTIDE SEQUENCE</scope>
</reference>
<sequence length="252" mass="27146">MPSIFLWTPDRVHRPVAKNPTNLPVEGTQKTQPARTTATLTSPKIASTSPHSPPPSIPTPRLRHGVVQQLLLVVQPPLRPILLRPRSRPYFDDSDDDDGDIKPSVVEHWHRDYNPYSGPVEDVKPAKKQPRPPSGGAGGAVAGRRMHDDDGGIGTALSWPVPEQFRSTLRTPESIAGLRSTYSIPDNFALLPAGPNHPACSPPSAPRGGRGAAAAVPIPVYAQAFAAGMRLPLHPFVSSALTHYGKRRRGAQ</sequence>
<comment type="caution">
    <text evidence="2">The sequence shown here is derived from an EMBL/GenBank/DDBJ whole genome shotgun (WGS) entry which is preliminary data.</text>
</comment>
<feature type="region of interest" description="Disordered" evidence="1">
    <location>
        <begin position="15"/>
        <end position="57"/>
    </location>
</feature>
<dbReference type="Proteomes" id="UP001054889">
    <property type="component" value="Unassembled WGS sequence"/>
</dbReference>
<gene>
    <name evidence="2" type="primary">gb06969</name>
    <name evidence="2" type="ORF">PR202_gb06969</name>
</gene>
<proteinExistence type="predicted"/>
<protein>
    <submittedName>
        <fullName evidence="2">Uncharacterized protein</fullName>
    </submittedName>
</protein>